<proteinExistence type="inferred from homology"/>
<comment type="similarity">
    <text evidence="6">Belongs to the class I-like SAM-binding methyltransferase superfamily. MenG/UbiE family.</text>
</comment>
<dbReference type="GO" id="GO:0031314">
    <property type="term" value="C:extrinsic component of mitochondrial inner membrane"/>
    <property type="evidence" value="ECO:0007669"/>
    <property type="project" value="UniProtKB-UniRule"/>
</dbReference>
<dbReference type="UniPathway" id="UPA00232"/>
<dbReference type="Gene3D" id="3.40.50.150">
    <property type="entry name" value="Vaccinia Virus protein VP39"/>
    <property type="match status" value="1"/>
</dbReference>
<dbReference type="NCBIfam" id="NF001244">
    <property type="entry name" value="PRK00216.1-5"/>
    <property type="match status" value="1"/>
</dbReference>
<protein>
    <recommendedName>
        <fullName evidence="6">2-methoxy-6-polyprenyl-1,4-benzoquinol methylase, mitochondrial</fullName>
        <ecNumber evidence="6">2.1.1.201</ecNumber>
    </recommendedName>
    <alternativeName>
        <fullName evidence="6">Ubiquinone biosynthesis methyltransferase COQ5</fullName>
    </alternativeName>
</protein>
<dbReference type="PANTHER" id="PTHR43591:SF24">
    <property type="entry name" value="2-METHOXY-6-POLYPRENYL-1,4-BENZOQUINOL METHYLASE, MITOCHONDRIAL"/>
    <property type="match status" value="1"/>
</dbReference>
<keyword evidence="3 6" id="KW-0831">Ubiquinone biosynthesis</keyword>
<evidence type="ECO:0000256" key="1">
    <source>
        <dbReference type="ARBA" id="ARBA00022603"/>
    </source>
</evidence>
<dbReference type="PROSITE" id="PS01184">
    <property type="entry name" value="UBIE_2"/>
    <property type="match status" value="1"/>
</dbReference>
<keyword evidence="6" id="KW-0999">Mitochondrion inner membrane</keyword>
<dbReference type="EC" id="2.1.1.201" evidence="6"/>
<dbReference type="SUPFAM" id="SSF53335">
    <property type="entry name" value="S-adenosyl-L-methionine-dependent methyltransferases"/>
    <property type="match status" value="1"/>
</dbReference>
<comment type="function">
    <text evidence="6">Methyltransferase required for the conversion of 2-polyprenyl-6-methoxy-1,4-benzoquinol (DDMQH2) to 2-polyprenyl-3-methyl-6-methoxy-1,4-benzoquinol (DMQH2).</text>
</comment>
<evidence type="ECO:0000256" key="2">
    <source>
        <dbReference type="ARBA" id="ARBA00022679"/>
    </source>
</evidence>
<reference evidence="7 8" key="1">
    <citation type="submission" date="2020-08" db="EMBL/GenBank/DDBJ databases">
        <authorList>
            <person name="Hejnol A."/>
        </authorList>
    </citation>
    <scope>NUCLEOTIDE SEQUENCE [LARGE SCALE GENOMIC DNA]</scope>
</reference>
<evidence type="ECO:0000256" key="3">
    <source>
        <dbReference type="ARBA" id="ARBA00022688"/>
    </source>
</evidence>
<gene>
    <name evidence="7" type="ORF">DGYR_LOCUS11875</name>
</gene>
<keyword evidence="6" id="KW-0472">Membrane</keyword>
<accession>A0A7I8W704</accession>
<evidence type="ECO:0000256" key="6">
    <source>
        <dbReference type="HAMAP-Rule" id="MF_03191"/>
    </source>
</evidence>
<dbReference type="Pfam" id="PF01209">
    <property type="entry name" value="Ubie_methyltran"/>
    <property type="match status" value="1"/>
</dbReference>
<dbReference type="PROSITE" id="PS01183">
    <property type="entry name" value="UBIE_1"/>
    <property type="match status" value="1"/>
</dbReference>
<dbReference type="InterPro" id="IPR029063">
    <property type="entry name" value="SAM-dependent_MTases_sf"/>
</dbReference>
<feature type="binding site" evidence="6">
    <location>
        <position position="83"/>
    </location>
    <ligand>
        <name>S-adenosyl-L-methionine</name>
        <dbReference type="ChEBI" id="CHEBI:59789"/>
    </ligand>
</feature>
<dbReference type="PANTHER" id="PTHR43591">
    <property type="entry name" value="METHYLTRANSFERASE"/>
    <property type="match status" value="1"/>
</dbReference>
<dbReference type="GO" id="GO:0032259">
    <property type="term" value="P:methylation"/>
    <property type="evidence" value="ECO:0007669"/>
    <property type="project" value="UniProtKB-KW"/>
</dbReference>
<dbReference type="EMBL" id="CAJFCJ010000020">
    <property type="protein sequence ID" value="CAD5124314.1"/>
    <property type="molecule type" value="Genomic_DNA"/>
</dbReference>
<comment type="catalytic activity">
    <reaction evidence="6">
        <text>a 2-methoxy-6-(all-trans-polyprenyl)benzene-1,4-diol + S-adenosyl-L-methionine = a 5-methoxy-2-methyl-3-(all-trans-polyprenyl)benzene-1,4-diol + S-adenosyl-L-homocysteine + H(+)</text>
        <dbReference type="Rhea" id="RHEA:28286"/>
        <dbReference type="Rhea" id="RHEA-COMP:10858"/>
        <dbReference type="Rhea" id="RHEA-COMP:10859"/>
        <dbReference type="ChEBI" id="CHEBI:15378"/>
        <dbReference type="ChEBI" id="CHEBI:57856"/>
        <dbReference type="ChEBI" id="CHEBI:59789"/>
        <dbReference type="ChEBI" id="CHEBI:84166"/>
        <dbReference type="ChEBI" id="CHEBI:84167"/>
        <dbReference type="EC" id="2.1.1.201"/>
    </reaction>
</comment>
<dbReference type="GO" id="GO:0008425">
    <property type="term" value="F:2-methoxy-6-polyprenyl-1,4-benzoquinol methyltransferase activity"/>
    <property type="evidence" value="ECO:0007669"/>
    <property type="project" value="UniProtKB-UniRule"/>
</dbReference>
<evidence type="ECO:0000313" key="7">
    <source>
        <dbReference type="EMBL" id="CAD5124314.1"/>
    </source>
</evidence>
<sequence length="267" mass="30660">MALRRVLRSSLGFRRYSTHFGYETVSENEKGQRVGEVFSNVAEYYDLMNDAMSGGIHRVWKDYFVNKMSPRSDTRLLDVAGGTGDIAFRCLRHMKNSALPDEHQSGEIIVCDINAEMLKVGEKRAKQDGLELKWVQGNAEELPFPENSFDVYSIAYGIRNVTRIQKALEEAFRVLKVGGRFMCLEFSDVQNPIINDVYDWYSFNIIPVTGKLLSGDWKSYQYLVESIRQFPKADDFKNMIEEAGFQEVHYEKLMFGVSAIHSGFKLK</sequence>
<dbReference type="AlphaFoldDB" id="A0A7I8W704"/>
<dbReference type="NCBIfam" id="TIGR01934">
    <property type="entry name" value="MenG_MenH_UbiE"/>
    <property type="match status" value="1"/>
</dbReference>
<evidence type="ECO:0000256" key="4">
    <source>
        <dbReference type="ARBA" id="ARBA00022691"/>
    </source>
</evidence>
<keyword evidence="2 6" id="KW-0808">Transferase</keyword>
<keyword evidence="6" id="KW-0496">Mitochondrion</keyword>
<dbReference type="OrthoDB" id="6329284at2759"/>
<keyword evidence="1 6" id="KW-0489">Methyltransferase</keyword>
<keyword evidence="4 6" id="KW-0949">S-adenosyl-L-methionine</keyword>
<comment type="subunit">
    <text evidence="5">Component of a multi-subunit COQ enzyme complex, composed of at least COQ3, COQ4, COQ5, COQ6, COQ7 and COQ9. Interacts with PYURF; the interaction is direct, stabilizes COQ5 protein and associates PYURF with COQ enzyme complex.</text>
</comment>
<dbReference type="InterPro" id="IPR004033">
    <property type="entry name" value="UbiE/COQ5_MeTrFase"/>
</dbReference>
<comment type="caution">
    <text evidence="7">The sequence shown here is derived from an EMBL/GenBank/DDBJ whole genome shotgun (WGS) entry which is preliminary data.</text>
</comment>
<comment type="pathway">
    <text evidence="6">Cofactor biosynthesis; ubiquinone biosynthesis.</text>
</comment>
<name>A0A7I8W704_9ANNE</name>
<organism evidence="7 8">
    <name type="scientific">Dimorphilus gyrociliatus</name>
    <dbReference type="NCBI Taxonomy" id="2664684"/>
    <lineage>
        <taxon>Eukaryota</taxon>
        <taxon>Metazoa</taxon>
        <taxon>Spiralia</taxon>
        <taxon>Lophotrochozoa</taxon>
        <taxon>Annelida</taxon>
        <taxon>Polychaeta</taxon>
        <taxon>Polychaeta incertae sedis</taxon>
        <taxon>Dinophilidae</taxon>
        <taxon>Dimorphilus</taxon>
    </lineage>
</organism>
<feature type="binding site" evidence="6">
    <location>
        <begin position="138"/>
        <end position="139"/>
    </location>
    <ligand>
        <name>S-adenosyl-L-methionine</name>
        <dbReference type="ChEBI" id="CHEBI:59789"/>
    </ligand>
</feature>
<dbReference type="HAMAP" id="MF_01813">
    <property type="entry name" value="MenG_UbiE_methyltr"/>
    <property type="match status" value="1"/>
</dbReference>
<dbReference type="Proteomes" id="UP000549394">
    <property type="component" value="Unassembled WGS sequence"/>
</dbReference>
<dbReference type="InterPro" id="IPR023576">
    <property type="entry name" value="UbiE/COQ5_MeTrFase_CS"/>
</dbReference>
<comment type="caution">
    <text evidence="6">Lacks conserved residue(s) required for the propagation of feature annotation.</text>
</comment>
<dbReference type="FunFam" id="3.40.50.150:FF:000064">
    <property type="entry name" value="2-methoxy-6-polyprenyl-1,4-benzoquinol methylase, mitochondrial"/>
    <property type="match status" value="1"/>
</dbReference>
<comment type="subcellular location">
    <subcellularLocation>
        <location evidence="6">Mitochondrion inner membrane</location>
        <topology evidence="6">Peripheral membrane protein</topology>
        <orientation evidence="6">Matrix side</orientation>
    </subcellularLocation>
</comment>
<evidence type="ECO:0000313" key="8">
    <source>
        <dbReference type="Proteomes" id="UP000549394"/>
    </source>
</evidence>
<feature type="binding site" evidence="6">
    <location>
        <position position="112"/>
    </location>
    <ligand>
        <name>S-adenosyl-L-methionine</name>
        <dbReference type="ChEBI" id="CHEBI:59789"/>
    </ligand>
</feature>
<dbReference type="CDD" id="cd02440">
    <property type="entry name" value="AdoMet_MTases"/>
    <property type="match status" value="1"/>
</dbReference>
<keyword evidence="8" id="KW-1185">Reference proteome</keyword>
<dbReference type="PROSITE" id="PS51608">
    <property type="entry name" value="SAM_MT_UBIE"/>
    <property type="match status" value="1"/>
</dbReference>
<evidence type="ECO:0000256" key="5">
    <source>
        <dbReference type="ARBA" id="ARBA00046387"/>
    </source>
</evidence>